<evidence type="ECO:0000259" key="3">
    <source>
        <dbReference type="Pfam" id="PF13579"/>
    </source>
</evidence>
<dbReference type="RefSeq" id="WP_203856602.1">
    <property type="nucleotide sequence ID" value="NZ_BAAAZQ010000016.1"/>
</dbReference>
<name>A0ABQ4EJP6_9ACTN</name>
<keyword evidence="5" id="KW-1185">Reference proteome</keyword>
<dbReference type="InterPro" id="IPR028098">
    <property type="entry name" value="Glyco_trans_4-like_N"/>
</dbReference>
<dbReference type="Gene3D" id="3.40.50.2000">
    <property type="entry name" value="Glycogen Phosphorylase B"/>
    <property type="match status" value="2"/>
</dbReference>
<protein>
    <submittedName>
        <fullName evidence="4">Glycosyltransferase WbuB</fullName>
    </submittedName>
</protein>
<evidence type="ECO:0000313" key="4">
    <source>
        <dbReference type="EMBL" id="GIG94974.1"/>
    </source>
</evidence>
<sequence>MKIGVISYWFPPEPAFIPGCLAEELAERGHEVRVLTGFPNHPTGQVYPGYRQRWRHQTEDGGVTIRRVPAYASHDGTAARRAARQLTYAMSSALAAPGFLSGVDALYVHFPPAGAYAAAALLRILRRVPAVVHVQDIWPDAVTPAPGESGRDAPGGFTHGLLGRTMRGIYRSAAGIAVISPSMRDVVVERGADPDRVRVVLNWTDERLFRPMGTTPAARRAIGHRGYTTVMHAGTMGPFQRVDTAVRAAAAVNGKIDLDLVLVGSGPEERQSRELAEELGATNVRFLGWRPPAEMADLYAAAEYQLVMLRDLPALRGAVPAKLQAALSAGAPVVASAGGDTADLVERARAGLSCPPEDWQALADRFALASVIPSGARAEMAQRARDSYLSRMSLRTGVDQMEQMLAEAAASRRRR</sequence>
<evidence type="ECO:0000313" key="5">
    <source>
        <dbReference type="Proteomes" id="UP000621500"/>
    </source>
</evidence>
<organism evidence="4 5">
    <name type="scientific">Plantactinospora mayteni</name>
    <dbReference type="NCBI Taxonomy" id="566021"/>
    <lineage>
        <taxon>Bacteria</taxon>
        <taxon>Bacillati</taxon>
        <taxon>Actinomycetota</taxon>
        <taxon>Actinomycetes</taxon>
        <taxon>Micromonosporales</taxon>
        <taxon>Micromonosporaceae</taxon>
        <taxon>Plantactinospora</taxon>
    </lineage>
</organism>
<proteinExistence type="predicted"/>
<dbReference type="SUPFAM" id="SSF53756">
    <property type="entry name" value="UDP-Glycosyltransferase/glycogen phosphorylase"/>
    <property type="match status" value="1"/>
</dbReference>
<dbReference type="PANTHER" id="PTHR12526">
    <property type="entry name" value="GLYCOSYLTRANSFERASE"/>
    <property type="match status" value="1"/>
</dbReference>
<dbReference type="PANTHER" id="PTHR12526:SF510">
    <property type="entry name" value="D-INOSITOL 3-PHOSPHATE GLYCOSYLTRANSFERASE"/>
    <property type="match status" value="1"/>
</dbReference>
<feature type="domain" description="Glycosyltransferase subfamily 4-like N-terminal" evidence="3">
    <location>
        <begin position="21"/>
        <end position="203"/>
    </location>
</feature>
<evidence type="ECO:0000256" key="1">
    <source>
        <dbReference type="ARBA" id="ARBA00022676"/>
    </source>
</evidence>
<dbReference type="CDD" id="cd03794">
    <property type="entry name" value="GT4_WbuB-like"/>
    <property type="match status" value="1"/>
</dbReference>
<gene>
    <name evidence="4" type="ORF">Pma05_15470</name>
</gene>
<reference evidence="4 5" key="1">
    <citation type="submission" date="2021-01" db="EMBL/GenBank/DDBJ databases">
        <title>Whole genome shotgun sequence of Plantactinospora mayteni NBRC 109088.</title>
        <authorList>
            <person name="Komaki H."/>
            <person name="Tamura T."/>
        </authorList>
    </citation>
    <scope>NUCLEOTIDE SEQUENCE [LARGE SCALE GENOMIC DNA]</scope>
    <source>
        <strain evidence="4 5">NBRC 109088</strain>
    </source>
</reference>
<comment type="caution">
    <text evidence="4">The sequence shown here is derived from an EMBL/GenBank/DDBJ whole genome shotgun (WGS) entry which is preliminary data.</text>
</comment>
<dbReference type="EMBL" id="BONX01000008">
    <property type="protein sequence ID" value="GIG94974.1"/>
    <property type="molecule type" value="Genomic_DNA"/>
</dbReference>
<dbReference type="Proteomes" id="UP000621500">
    <property type="component" value="Unassembled WGS sequence"/>
</dbReference>
<keyword evidence="2" id="KW-0808">Transferase</keyword>
<dbReference type="Pfam" id="PF13692">
    <property type="entry name" value="Glyco_trans_1_4"/>
    <property type="match status" value="1"/>
</dbReference>
<accession>A0ABQ4EJP6</accession>
<evidence type="ECO:0000256" key="2">
    <source>
        <dbReference type="ARBA" id="ARBA00022679"/>
    </source>
</evidence>
<keyword evidence="1" id="KW-0328">Glycosyltransferase</keyword>
<dbReference type="Pfam" id="PF13579">
    <property type="entry name" value="Glyco_trans_4_4"/>
    <property type="match status" value="1"/>
</dbReference>